<dbReference type="FunFam" id="2.130.10.10:FF:000061">
    <property type="entry name" value="Ribosome biogenesis protein BOP1 homolog"/>
    <property type="match status" value="1"/>
</dbReference>
<dbReference type="InterPro" id="IPR028598">
    <property type="entry name" value="BOP1/Erb1"/>
</dbReference>
<dbReference type="InterPro" id="IPR012953">
    <property type="entry name" value="BOP1_N_dom"/>
</dbReference>
<dbReference type="PANTHER" id="PTHR17605:SF0">
    <property type="entry name" value="RIBOSOME BIOGENESIS PROTEIN BOP1"/>
    <property type="match status" value="1"/>
</dbReference>
<keyword evidence="5 6" id="KW-0539">Nucleus</keyword>
<evidence type="ECO:0000256" key="4">
    <source>
        <dbReference type="ARBA" id="ARBA00022737"/>
    </source>
</evidence>
<reference evidence="10" key="1">
    <citation type="submission" date="2011-07" db="EMBL/GenBank/DDBJ databases">
        <title>The Genome Sequence of Exophiala (Wangiella) dermatitidis NIH/UT8656.</title>
        <authorList>
            <consortium name="The Broad Institute Genome Sequencing Platform"/>
            <person name="Cuomo C."/>
            <person name="Wang Z."/>
            <person name="Hunicke-Smith S."/>
            <person name="Szanislo P.J."/>
            <person name="Earl A."/>
            <person name="Young S.K."/>
            <person name="Zeng Q."/>
            <person name="Gargeya S."/>
            <person name="Fitzgerald M."/>
            <person name="Haas B."/>
            <person name="Abouelleil A."/>
            <person name="Alvarado L."/>
            <person name="Arachchi H.M."/>
            <person name="Berlin A."/>
            <person name="Brown A."/>
            <person name="Chapman S.B."/>
            <person name="Chen Z."/>
            <person name="Dunbar C."/>
            <person name="Freedman E."/>
            <person name="Gearin G."/>
            <person name="Gellesch M."/>
            <person name="Goldberg J."/>
            <person name="Griggs A."/>
            <person name="Gujja S."/>
            <person name="Heiman D."/>
            <person name="Howarth C."/>
            <person name="Larson L."/>
            <person name="Lui A."/>
            <person name="MacDonald P.J.P."/>
            <person name="Montmayeur A."/>
            <person name="Murphy C."/>
            <person name="Neiman D."/>
            <person name="Pearson M."/>
            <person name="Priest M."/>
            <person name="Roberts A."/>
            <person name="Saif S."/>
            <person name="Shea T."/>
            <person name="Shenoy N."/>
            <person name="Sisk P."/>
            <person name="Stolte C."/>
            <person name="Sykes S."/>
            <person name="Wortman J."/>
            <person name="Nusbaum C."/>
            <person name="Birren B."/>
        </authorList>
    </citation>
    <scope>NUCLEOTIDE SEQUENCE</scope>
    <source>
        <strain evidence="10">NIH/UT8656</strain>
    </source>
</reference>
<evidence type="ECO:0000256" key="3">
    <source>
        <dbReference type="ARBA" id="ARBA00022574"/>
    </source>
</evidence>
<dbReference type="GO" id="GO:0000466">
    <property type="term" value="P:maturation of 5.8S rRNA from tricistronic rRNA transcript (SSU-rRNA, 5.8S rRNA, LSU-rRNA)"/>
    <property type="evidence" value="ECO:0007669"/>
    <property type="project" value="UniProtKB-UniRule"/>
</dbReference>
<proteinExistence type="inferred from homology"/>
<dbReference type="Proteomes" id="UP000007304">
    <property type="component" value="Unassembled WGS sequence"/>
</dbReference>
<dbReference type="InterPro" id="IPR001680">
    <property type="entry name" value="WD40_rpt"/>
</dbReference>
<comment type="similarity">
    <text evidence="6">Belongs to the WD repeat BOP1/ERB1 family.</text>
</comment>
<evidence type="ECO:0000256" key="6">
    <source>
        <dbReference type="HAMAP-Rule" id="MF_03027"/>
    </source>
</evidence>
<comment type="function">
    <text evidence="6">Component of the NOP7 complex, which is required for maturation of the 25S and 5.8S ribosomal RNAs and formation of the 60S ribosome.</text>
</comment>
<dbReference type="InterPro" id="IPR015943">
    <property type="entry name" value="WD40/YVTN_repeat-like_dom_sf"/>
</dbReference>
<dbReference type="PANTHER" id="PTHR17605">
    <property type="entry name" value="RIBOSOME BIOGENESIS PROTEIN BOP1 BLOCK OF PROLIFERATION 1 PROTEIN"/>
    <property type="match status" value="1"/>
</dbReference>
<dbReference type="InterPro" id="IPR036322">
    <property type="entry name" value="WD40_repeat_dom_sf"/>
</dbReference>
<organism evidence="10 11">
    <name type="scientific">Exophiala dermatitidis (strain ATCC 34100 / CBS 525.76 / NIH/UT8656)</name>
    <name type="common">Black yeast</name>
    <name type="synonym">Wangiella dermatitidis</name>
    <dbReference type="NCBI Taxonomy" id="858893"/>
    <lineage>
        <taxon>Eukaryota</taxon>
        <taxon>Fungi</taxon>
        <taxon>Dikarya</taxon>
        <taxon>Ascomycota</taxon>
        <taxon>Pezizomycotina</taxon>
        <taxon>Eurotiomycetes</taxon>
        <taxon>Chaetothyriomycetidae</taxon>
        <taxon>Chaetothyriales</taxon>
        <taxon>Herpotrichiellaceae</taxon>
        <taxon>Exophiala</taxon>
    </lineage>
</organism>
<dbReference type="OMA" id="MRPAKGE"/>
<dbReference type="STRING" id="858893.H6BR01"/>
<feature type="repeat" description="WD" evidence="7">
    <location>
        <begin position="448"/>
        <end position="481"/>
    </location>
</feature>
<dbReference type="PROSITE" id="PS50082">
    <property type="entry name" value="WD_REPEATS_2"/>
    <property type="match status" value="2"/>
</dbReference>
<keyword evidence="11" id="KW-1185">Reference proteome</keyword>
<comment type="subunit">
    <text evidence="6">Component of the NOP7 complex, composed of ERB1, NOP7 and YTM1. Within the NOP7 complex ERB1 appears to interact directly with NOP7 and YTM1. The NOP7 complex also associates with the 66S pre-ribosome.</text>
</comment>
<evidence type="ECO:0000256" key="8">
    <source>
        <dbReference type="SAM" id="MobiDB-lite"/>
    </source>
</evidence>
<dbReference type="GO" id="GO:0043021">
    <property type="term" value="F:ribonucleoprotein complex binding"/>
    <property type="evidence" value="ECO:0007669"/>
    <property type="project" value="UniProtKB-UniRule"/>
</dbReference>
<evidence type="ECO:0000256" key="1">
    <source>
        <dbReference type="ARBA" id="ARBA00022517"/>
    </source>
</evidence>
<accession>H6BR01</accession>
<evidence type="ECO:0000313" key="11">
    <source>
        <dbReference type="Proteomes" id="UP000007304"/>
    </source>
</evidence>
<dbReference type="AlphaFoldDB" id="H6BR01"/>
<evidence type="ECO:0000259" key="9">
    <source>
        <dbReference type="SMART" id="SM01035"/>
    </source>
</evidence>
<feature type="region of interest" description="Disordered" evidence="8">
    <location>
        <begin position="334"/>
        <end position="366"/>
    </location>
</feature>
<dbReference type="SUPFAM" id="SSF50978">
    <property type="entry name" value="WD40 repeat-like"/>
    <property type="match status" value="1"/>
</dbReference>
<evidence type="ECO:0000256" key="7">
    <source>
        <dbReference type="PROSITE-ProRule" id="PRU00221"/>
    </source>
</evidence>
<dbReference type="GeneID" id="20307442"/>
<dbReference type="eggNOG" id="KOG0650">
    <property type="taxonomic scope" value="Eukaryota"/>
</dbReference>
<protein>
    <recommendedName>
        <fullName evidence="6">Ribosome biogenesis protein ERB1</fullName>
    </recommendedName>
    <alternativeName>
        <fullName evidence="6">Eukaryotic ribosome biogenesis protein 1</fullName>
    </alternativeName>
</protein>
<name>H6BR01_EXODN</name>
<dbReference type="GO" id="GO:0030687">
    <property type="term" value="C:preribosome, large subunit precursor"/>
    <property type="evidence" value="ECO:0007669"/>
    <property type="project" value="UniProtKB-UniRule"/>
</dbReference>
<dbReference type="RefSeq" id="XP_009155097.1">
    <property type="nucleotide sequence ID" value="XM_009156849.1"/>
</dbReference>
<dbReference type="FunCoup" id="H6BR01">
    <property type="interactions" value="991"/>
</dbReference>
<comment type="subcellular location">
    <subcellularLocation>
        <location evidence="6">Nucleus</location>
        <location evidence="6">Nucleolus</location>
    </subcellularLocation>
    <subcellularLocation>
        <location evidence="6">Nucleus</location>
        <location evidence="6">Nucleoplasm</location>
    </subcellularLocation>
</comment>
<dbReference type="GO" id="GO:0005654">
    <property type="term" value="C:nucleoplasm"/>
    <property type="evidence" value="ECO:0007669"/>
    <property type="project" value="UniProtKB-SubCell"/>
</dbReference>
<keyword evidence="1 6" id="KW-0690">Ribosome biogenesis</keyword>
<gene>
    <name evidence="6" type="primary">ERB1</name>
    <name evidence="10" type="ORF">HMPREF1120_02803</name>
</gene>
<dbReference type="SMART" id="SM01035">
    <property type="entry name" value="BOP1NT"/>
    <property type="match status" value="1"/>
</dbReference>
<feature type="domain" description="BOP1 N-terminal" evidence="9">
    <location>
        <begin position="181"/>
        <end position="441"/>
    </location>
</feature>
<keyword evidence="4" id="KW-0677">Repeat</keyword>
<dbReference type="EMBL" id="JH226131">
    <property type="protein sequence ID" value="EHY54636.1"/>
    <property type="molecule type" value="Genomic_DNA"/>
</dbReference>
<feature type="compositionally biased region" description="Basic and acidic residues" evidence="8">
    <location>
        <begin position="88"/>
        <end position="98"/>
    </location>
</feature>
<keyword evidence="3 7" id="KW-0853">WD repeat</keyword>
<dbReference type="HOGENOM" id="CLU_011390_0_1_1"/>
<dbReference type="GO" id="GO:0000463">
    <property type="term" value="P:maturation of LSU-rRNA from tricistronic rRNA transcript (SSU-rRNA, 5.8S rRNA, LSU-rRNA)"/>
    <property type="evidence" value="ECO:0007669"/>
    <property type="project" value="UniProtKB-UniRule"/>
</dbReference>
<dbReference type="Pfam" id="PF00400">
    <property type="entry name" value="WD40"/>
    <property type="match status" value="3"/>
</dbReference>
<sequence>MSKKFPACAFTVELSSKQPANPTMADSKKRKAVTKDVEEDAAVVSGDEFEFGQLDGTLSGDESESDSDGEHPSSGAEDDSDAVSVDSDELRSDAKDDGDFLTPKKKVQSGGVDITISDNAASKNDPDAEISEEEKPNYRIVKDANGNDRYVYDEIDPGDDSDYSVPDEEANTIGNIPLSFYDSYPHIGYNINGKKIMRPARGEALDALLDSIEIPKGWTGLTDPSTGKPLQLSKEELELLKKVQMNEVAADGYDPYEPTVEWFTSKTETMPLNSAPEPKRRFVPSKHEAKRVMKIVQAIREGRILPYKPPKEDEDEEDEVPKYDIWADEKPRPEHAMHMPAPKLPPPGFDESYHPPPEYLPDKKEKEEWEKMDEEDREKEYLPTDYASLRKVPGYGRFIKEKFERCLDLYLAPRVRRTKLNIDPESLLPKLPNPDELRPFPTHEAGRFHGHKGRVRSLAIDPTGQYLASGGDDGTIRVWTLIPQREVWSVSVGAETAVNVVRWRPGKEVPILAACAGDDIFLCVPRLGTDNGPEVEAAQSLLDAGWGYAASENSTSKSSSIKWSRPSSGQREQGVAIIIHLGYTAKTLSFHSSGNHFVTICPATTVPASQAIAIHTISKHQTQLPFRKRLKGGGTPQVAHFHPSRPILFVANQRVIRAYDLSKQSLLKIIQPGARWISSFDVHPTSSSTAGSDNLIVGSYDRRLLWMDLDLSPRPYKTLRFHEKAIRSVRFHPATNRYPLFADGSDDGSIQVFHGQVTSDMMSNAQIVPLKVLRGHKVTGGLGVMDLDWHPQHPWLVSAGGDGTCRLWVS</sequence>
<dbReference type="VEuPathDB" id="FungiDB:HMPREF1120_02803"/>
<evidence type="ECO:0000313" key="10">
    <source>
        <dbReference type="EMBL" id="EHY54636.1"/>
    </source>
</evidence>
<dbReference type="Pfam" id="PF08145">
    <property type="entry name" value="BOP1NT"/>
    <property type="match status" value="1"/>
</dbReference>
<keyword evidence="2 6" id="KW-0698">rRNA processing</keyword>
<dbReference type="Gene3D" id="2.130.10.10">
    <property type="entry name" value="YVTN repeat-like/Quinoprotein amine dehydrogenase"/>
    <property type="match status" value="1"/>
</dbReference>
<feature type="region of interest" description="Disordered" evidence="8">
    <location>
        <begin position="15"/>
        <end position="137"/>
    </location>
</feature>
<dbReference type="GO" id="GO:0070545">
    <property type="term" value="C:PeBoW complex"/>
    <property type="evidence" value="ECO:0007669"/>
    <property type="project" value="TreeGrafter"/>
</dbReference>
<evidence type="ECO:0000256" key="2">
    <source>
        <dbReference type="ARBA" id="ARBA00022552"/>
    </source>
</evidence>
<feature type="repeat" description="WD" evidence="7">
    <location>
        <begin position="784"/>
        <end position="810"/>
    </location>
</feature>
<dbReference type="PROSITE" id="PS50294">
    <property type="entry name" value="WD_REPEATS_REGION"/>
    <property type="match status" value="1"/>
</dbReference>
<dbReference type="SMART" id="SM00320">
    <property type="entry name" value="WD40"/>
    <property type="match status" value="4"/>
</dbReference>
<dbReference type="OrthoDB" id="5571054at2759"/>
<dbReference type="HAMAP" id="MF_03027">
    <property type="entry name" value="BOP1"/>
    <property type="match status" value="1"/>
</dbReference>
<feature type="compositionally biased region" description="Pro residues" evidence="8">
    <location>
        <begin position="342"/>
        <end position="359"/>
    </location>
</feature>
<dbReference type="InParanoid" id="H6BR01"/>
<evidence type="ECO:0000256" key="5">
    <source>
        <dbReference type="ARBA" id="ARBA00023242"/>
    </source>
</evidence>